<accession>A0A6C0LRP9</accession>
<protein>
    <recommendedName>
        <fullName evidence="1">Calcineurin-like phosphoesterase domain-containing protein</fullName>
    </recommendedName>
</protein>
<dbReference type="GO" id="GO:0016787">
    <property type="term" value="F:hydrolase activity"/>
    <property type="evidence" value="ECO:0007669"/>
    <property type="project" value="InterPro"/>
</dbReference>
<proteinExistence type="predicted"/>
<name>A0A6C0LRP9_9ZZZZ</name>
<dbReference type="Pfam" id="PF00149">
    <property type="entry name" value="Metallophos"/>
    <property type="match status" value="1"/>
</dbReference>
<dbReference type="InterPro" id="IPR029052">
    <property type="entry name" value="Metallo-depent_PP-like"/>
</dbReference>
<dbReference type="AlphaFoldDB" id="A0A6C0LRP9"/>
<evidence type="ECO:0000313" key="2">
    <source>
        <dbReference type="EMBL" id="QHU31932.1"/>
    </source>
</evidence>
<sequence length="267" mass="30956">MTNVQYASDLHLDHLAPNIEFNTLITPAAPILILAGDIASVWTSIYGKFLRWCSTNWSHVILIAGNHEYFCHRDHPRSRQETEQHIRNLCRFHYNVHFLQAGQTYVVPNKKLVFIGATLYSNISKEIHDEVLVKSDFTKTFIERDNILCRTHPSDHVNAHKRHKQALADAIRAVPRNFKAVVVTHYLPTPKLLEPEYQDDRWRSCYASNDEDLFRPPVSVWICGHGHRSTYILAKHDILVAMNARGYKQYELNRTVDIYQPTVGFIL</sequence>
<dbReference type="PANTHER" id="PTHR37844">
    <property type="entry name" value="SER/THR PROTEIN PHOSPHATASE SUPERFAMILY (AFU_ORTHOLOGUE AFUA_1G14840)"/>
    <property type="match status" value="1"/>
</dbReference>
<organism evidence="2">
    <name type="scientific">viral metagenome</name>
    <dbReference type="NCBI Taxonomy" id="1070528"/>
    <lineage>
        <taxon>unclassified sequences</taxon>
        <taxon>metagenomes</taxon>
        <taxon>organismal metagenomes</taxon>
    </lineage>
</organism>
<dbReference type="InterPro" id="IPR004843">
    <property type="entry name" value="Calcineurin-like_PHP"/>
</dbReference>
<dbReference type="EMBL" id="MN740534">
    <property type="protein sequence ID" value="QHU31932.1"/>
    <property type="molecule type" value="Genomic_DNA"/>
</dbReference>
<dbReference type="PANTHER" id="PTHR37844:SF2">
    <property type="entry name" value="SER_THR PROTEIN PHOSPHATASE SUPERFAMILY (AFU_ORTHOLOGUE AFUA_1G14840)"/>
    <property type="match status" value="1"/>
</dbReference>
<dbReference type="SUPFAM" id="SSF56300">
    <property type="entry name" value="Metallo-dependent phosphatases"/>
    <property type="match status" value="1"/>
</dbReference>
<evidence type="ECO:0000259" key="1">
    <source>
        <dbReference type="Pfam" id="PF00149"/>
    </source>
</evidence>
<dbReference type="Gene3D" id="3.60.21.10">
    <property type="match status" value="1"/>
</dbReference>
<reference evidence="2" key="1">
    <citation type="journal article" date="2020" name="Nature">
        <title>Giant virus diversity and host interactions through global metagenomics.</title>
        <authorList>
            <person name="Schulz F."/>
            <person name="Roux S."/>
            <person name="Paez-Espino D."/>
            <person name="Jungbluth S."/>
            <person name="Walsh D.A."/>
            <person name="Denef V.J."/>
            <person name="McMahon K.D."/>
            <person name="Konstantinidis K.T."/>
            <person name="Eloe-Fadrosh E.A."/>
            <person name="Kyrpides N.C."/>
            <person name="Woyke T."/>
        </authorList>
    </citation>
    <scope>NUCLEOTIDE SEQUENCE</scope>
    <source>
        <strain evidence="2">GVMAG-M-3300027963-41</strain>
    </source>
</reference>
<feature type="domain" description="Calcineurin-like phosphoesterase" evidence="1">
    <location>
        <begin position="8"/>
        <end position="228"/>
    </location>
</feature>